<sequence>MKAIIEVAKRGSALQTARRQLAASRQGQTPDFWLSFESARTLFTELTPARLDLLDTLSKLGSCSVYALAKAAARNYSNVHTDIARLEEIGLVERAENGNILVPFTAVEIRMPLAKVA</sequence>
<organism evidence="1">
    <name type="scientific">Candidatus Thiothrix putei</name>
    <dbReference type="NCBI Taxonomy" id="3080811"/>
    <lineage>
        <taxon>Bacteria</taxon>
        <taxon>Pseudomonadati</taxon>
        <taxon>Pseudomonadota</taxon>
        <taxon>Gammaproteobacteria</taxon>
        <taxon>Thiotrichales</taxon>
        <taxon>Thiotrichaceae</taxon>
        <taxon>Thiothrix</taxon>
    </lineage>
</organism>
<accession>A0AA95HCX3</accession>
<protein>
    <submittedName>
        <fullName evidence="1">MarR family transcriptional regulator</fullName>
    </submittedName>
</protein>
<dbReference type="Pfam" id="PF25212">
    <property type="entry name" value="HVO_A0114"/>
    <property type="match status" value="1"/>
</dbReference>
<proteinExistence type="predicted"/>
<name>A0AA95HCX3_9GAMM</name>
<dbReference type="AlphaFoldDB" id="A0AA95HCX3"/>
<dbReference type="InterPro" id="IPR036390">
    <property type="entry name" value="WH_DNA-bd_sf"/>
</dbReference>
<reference evidence="1" key="2">
    <citation type="submission" date="2023-04" db="EMBL/GenBank/DDBJ databases">
        <authorList>
            <person name="Beletskiy A.V."/>
            <person name="Mardanov A.V."/>
            <person name="Ravin N.V."/>
        </authorList>
    </citation>
    <scope>NUCLEOTIDE SEQUENCE</scope>
    <source>
        <strain evidence="1">GKL-02</strain>
    </source>
</reference>
<dbReference type="InterPro" id="IPR036388">
    <property type="entry name" value="WH-like_DNA-bd_sf"/>
</dbReference>
<reference evidence="1" key="1">
    <citation type="journal article" date="2023" name="Int. J. Mol. Sci.">
        <title>Metagenomics Revealed a New Genus 'Candidatus Thiocaldithrix dubininis' gen. nov., sp. nov. and a New Species 'Candidatus Thiothrix putei' sp. nov. in the Family Thiotrichaceae, Some Members of Which Have Traits of Both Na+- and H+-Motive Energetics.</title>
        <authorList>
            <person name="Ravin N.V."/>
            <person name="Muntyan M.S."/>
            <person name="Smolyakov D.D."/>
            <person name="Rudenko T.S."/>
            <person name="Beletsky A.V."/>
            <person name="Mardanov A.V."/>
            <person name="Grabovich M.Y."/>
        </authorList>
    </citation>
    <scope>NUCLEOTIDE SEQUENCE</scope>
    <source>
        <strain evidence="1">GKL-02</strain>
    </source>
</reference>
<dbReference type="KEGG" id="tput:QJT81_17625"/>
<dbReference type="Proteomes" id="UP001301326">
    <property type="component" value="Chromosome"/>
</dbReference>
<dbReference type="Gene3D" id="1.10.10.10">
    <property type="entry name" value="Winged helix-like DNA-binding domain superfamily/Winged helix DNA-binding domain"/>
    <property type="match status" value="1"/>
</dbReference>
<dbReference type="SUPFAM" id="SSF46785">
    <property type="entry name" value="Winged helix' DNA-binding domain"/>
    <property type="match status" value="1"/>
</dbReference>
<gene>
    <name evidence="1" type="ORF">QJT81_17625</name>
</gene>
<dbReference type="EMBL" id="CP124756">
    <property type="protein sequence ID" value="WGZ93598.1"/>
    <property type="molecule type" value="Genomic_DNA"/>
</dbReference>
<evidence type="ECO:0000313" key="1">
    <source>
        <dbReference type="EMBL" id="WGZ93598.1"/>
    </source>
</evidence>